<proteinExistence type="predicted"/>
<comment type="caution">
    <text evidence="3">The sequence shown here is derived from an EMBL/GenBank/DDBJ whole genome shotgun (WGS) entry which is preliminary data.</text>
</comment>
<evidence type="ECO:0000313" key="4">
    <source>
        <dbReference type="Proteomes" id="UP000005365"/>
    </source>
</evidence>
<name>C6M1C8_NEISI</name>
<keyword evidence="2" id="KW-1133">Transmembrane helix</keyword>
<organism evidence="3 4">
    <name type="scientific">Neisseria sicca ATCC 29256</name>
    <dbReference type="NCBI Taxonomy" id="547045"/>
    <lineage>
        <taxon>Bacteria</taxon>
        <taxon>Pseudomonadati</taxon>
        <taxon>Pseudomonadota</taxon>
        <taxon>Betaproteobacteria</taxon>
        <taxon>Neisseriales</taxon>
        <taxon>Neisseriaceae</taxon>
        <taxon>Neisseria</taxon>
    </lineage>
</organism>
<feature type="region of interest" description="Disordered" evidence="1">
    <location>
        <begin position="89"/>
        <end position="121"/>
    </location>
</feature>
<protein>
    <submittedName>
        <fullName evidence="3">Uncharacterized protein</fullName>
    </submittedName>
</protein>
<keyword evidence="2" id="KW-0472">Membrane</keyword>
<feature type="compositionally biased region" description="Basic and acidic residues" evidence="1">
    <location>
        <begin position="105"/>
        <end position="121"/>
    </location>
</feature>
<reference evidence="3" key="1">
    <citation type="submission" date="2009-07" db="EMBL/GenBank/DDBJ databases">
        <authorList>
            <person name="Weinstock G."/>
            <person name="Sodergren E."/>
            <person name="Clifton S."/>
            <person name="Fulton L."/>
            <person name="Fulton B."/>
            <person name="Courtney L."/>
            <person name="Fronick C."/>
            <person name="Harrison M."/>
            <person name="Strong C."/>
            <person name="Farmer C."/>
            <person name="Delahaunty K."/>
            <person name="Markovic C."/>
            <person name="Hall O."/>
            <person name="Minx P."/>
            <person name="Tomlinson C."/>
            <person name="Mitreva M."/>
            <person name="Nelson J."/>
            <person name="Hou S."/>
            <person name="Wollam A."/>
            <person name="Pepin K.H."/>
            <person name="Johnson M."/>
            <person name="Bhonagiri V."/>
            <person name="Nash W.E."/>
            <person name="Warren W."/>
            <person name="Chinwalla A."/>
            <person name="Mardis E.R."/>
            <person name="Wilson R.K."/>
        </authorList>
    </citation>
    <scope>NUCLEOTIDE SEQUENCE [LARGE SCALE GENOMIC DNA]</scope>
    <source>
        <strain evidence="3">ATCC 29256</strain>
    </source>
</reference>
<dbReference type="EMBL" id="ACKO02000002">
    <property type="protein sequence ID" value="EET45605.1"/>
    <property type="molecule type" value="Genomic_DNA"/>
</dbReference>
<keyword evidence="2" id="KW-0812">Transmembrane</keyword>
<evidence type="ECO:0000256" key="1">
    <source>
        <dbReference type="SAM" id="MobiDB-lite"/>
    </source>
</evidence>
<evidence type="ECO:0000256" key="2">
    <source>
        <dbReference type="SAM" id="Phobius"/>
    </source>
</evidence>
<gene>
    <name evidence="3" type="ORF">NEISICOT_00307</name>
</gene>
<sequence>MMGFLECNVDEGGIWGSSERDFGFQTTFLFGFGVRTWGLWFVGFGVPAVRVGMAAVFQAVECGRFQRRARGCVGGTAVEVVAVCGAAAQDGGGNENQGEGTHGFLLEKDGRYGNERDGGYV</sequence>
<evidence type="ECO:0000313" key="3">
    <source>
        <dbReference type="EMBL" id="EET45605.1"/>
    </source>
</evidence>
<keyword evidence="4" id="KW-1185">Reference proteome</keyword>
<feature type="transmembrane region" description="Helical" evidence="2">
    <location>
        <begin position="37"/>
        <end position="60"/>
    </location>
</feature>
<dbReference type="Proteomes" id="UP000005365">
    <property type="component" value="Unassembled WGS sequence"/>
</dbReference>
<accession>C6M1C8</accession>
<dbReference type="AlphaFoldDB" id="C6M1C8"/>